<dbReference type="Pfam" id="PF18950">
    <property type="entry name" value="DUF5694"/>
    <property type="match status" value="1"/>
</dbReference>
<keyword evidence="1" id="KW-0732">Signal</keyword>
<comment type="caution">
    <text evidence="2">The sequence shown here is derived from an EMBL/GenBank/DDBJ whole genome shotgun (WGS) entry which is preliminary data.</text>
</comment>
<dbReference type="Proteomes" id="UP000278085">
    <property type="component" value="Unassembled WGS sequence"/>
</dbReference>
<reference evidence="2 3" key="1">
    <citation type="submission" date="2018-12" db="EMBL/GenBank/DDBJ databases">
        <authorList>
            <person name="Yang E."/>
        </authorList>
    </citation>
    <scope>NUCLEOTIDE SEQUENCE [LARGE SCALE GENOMIC DNA]</scope>
    <source>
        <strain evidence="2 3">SOD</strain>
    </source>
</reference>
<dbReference type="OrthoDB" id="69432at2"/>
<sequence length="360" mass="39339">MHRQLVSQLVSLFVAAACHVTASAAEAPPFSPGAHKLQRGQPNELMVLGTPHLSQLPKSFDPATLGLLTERLAEWRPQAVAIEALSGLQCAYMRSYPQRYADTIQSYCWNPAAARAATGLDVPEATAQVERLLAAWPAAPSAAERRKLAALMLAAGERASALVQWLRLPIDERRAGDGLRDELVTMLNGLMQRPDESYRIAAVLAARLGHEQVHAMDDHTADAPDADPAAAGAAIMKAWDNPYTAARTRRSKALESRLDTPSDVLAMYRAYNAAEAAEETFRSDFGAALEEASPQRFGRGYVAYWETRNLRMASNIRDVMGARPGMRVLVLVGASHKAYLEAYLDQMHDVRIVATGRVLR</sequence>
<accession>A0A430HU63</accession>
<evidence type="ECO:0000256" key="1">
    <source>
        <dbReference type="SAM" id="SignalP"/>
    </source>
</evidence>
<evidence type="ECO:0008006" key="4">
    <source>
        <dbReference type="Google" id="ProtNLM"/>
    </source>
</evidence>
<evidence type="ECO:0000313" key="2">
    <source>
        <dbReference type="EMBL" id="RSZ61039.1"/>
    </source>
</evidence>
<dbReference type="EMBL" id="RXLQ01000001">
    <property type="protein sequence ID" value="RSZ61039.1"/>
    <property type="molecule type" value="Genomic_DNA"/>
</dbReference>
<dbReference type="AlphaFoldDB" id="A0A430HU63"/>
<dbReference type="InterPro" id="IPR043749">
    <property type="entry name" value="DUF5694"/>
</dbReference>
<proteinExistence type="predicted"/>
<keyword evidence="3" id="KW-1185">Reference proteome</keyword>
<dbReference type="PROSITE" id="PS51257">
    <property type="entry name" value="PROKAR_LIPOPROTEIN"/>
    <property type="match status" value="1"/>
</dbReference>
<name>A0A430HU63_9BURK</name>
<feature type="signal peptide" evidence="1">
    <location>
        <begin position="1"/>
        <end position="24"/>
    </location>
</feature>
<gene>
    <name evidence="2" type="ORF">EJB06_02615</name>
</gene>
<evidence type="ECO:0000313" key="3">
    <source>
        <dbReference type="Proteomes" id="UP000278085"/>
    </source>
</evidence>
<feature type="chain" id="PRO_5019106486" description="TraB/GumN family protein" evidence="1">
    <location>
        <begin position="25"/>
        <end position="360"/>
    </location>
</feature>
<organism evidence="2 3">
    <name type="scientific">Massilia atriviolacea</name>
    <dbReference type="NCBI Taxonomy" id="2495579"/>
    <lineage>
        <taxon>Bacteria</taxon>
        <taxon>Pseudomonadati</taxon>
        <taxon>Pseudomonadota</taxon>
        <taxon>Betaproteobacteria</taxon>
        <taxon>Burkholderiales</taxon>
        <taxon>Oxalobacteraceae</taxon>
        <taxon>Telluria group</taxon>
        <taxon>Massilia</taxon>
    </lineage>
</organism>
<protein>
    <recommendedName>
        <fullName evidence="4">TraB/GumN family protein</fullName>
    </recommendedName>
</protein>
<dbReference type="RefSeq" id="WP_126072424.1">
    <property type="nucleotide sequence ID" value="NZ_CP051166.1"/>
</dbReference>